<organism evidence="1 2">
    <name type="scientific">Marchantia polymorpha subsp. ruderalis</name>
    <dbReference type="NCBI Taxonomy" id="1480154"/>
    <lineage>
        <taxon>Eukaryota</taxon>
        <taxon>Viridiplantae</taxon>
        <taxon>Streptophyta</taxon>
        <taxon>Embryophyta</taxon>
        <taxon>Marchantiophyta</taxon>
        <taxon>Marchantiopsida</taxon>
        <taxon>Marchantiidae</taxon>
        <taxon>Marchantiales</taxon>
        <taxon>Marchantiaceae</taxon>
        <taxon>Marchantia</taxon>
    </lineage>
</organism>
<reference evidence="1" key="1">
    <citation type="submission" date="2016-03" db="EMBL/GenBank/DDBJ databases">
        <title>Mechanisms controlling the formation of the plant cell surface in tip-growing cells are functionally conserved among land plants.</title>
        <authorList>
            <person name="Honkanen S."/>
            <person name="Jones V.A."/>
            <person name="Morieri G."/>
            <person name="Champion C."/>
            <person name="Hetherington A.J."/>
            <person name="Kelly S."/>
            <person name="Saint-Marcoux D."/>
            <person name="Proust H."/>
            <person name="Prescott H."/>
            <person name="Dolan L."/>
        </authorList>
    </citation>
    <scope>NUCLEOTIDE SEQUENCE [LARGE SCALE GENOMIC DNA]</scope>
    <source>
        <tissue evidence="1">Whole gametophyte</tissue>
    </source>
</reference>
<name>A0A176VQI7_MARPO</name>
<proteinExistence type="predicted"/>
<sequence length="169" mass="18894">MGRQSTVELRKTNAEKSEGEVKMPRLGARWMTHRRFGGPCNPTVVTVPAKLAEQSAERVVSGMVSWGYVGEPESWKREREKEGASEGAKLEYTVSGRRARWHGMGGKYDFIRPDQDMMGIVVHNLKYAMRGEVECLGARARTLPDGDGMLAAVSDERYNPLLELLVEPL</sequence>
<dbReference type="Proteomes" id="UP000077202">
    <property type="component" value="Unassembled WGS sequence"/>
</dbReference>
<accession>A0A176VQI7</accession>
<evidence type="ECO:0000313" key="1">
    <source>
        <dbReference type="EMBL" id="OAE22116.1"/>
    </source>
</evidence>
<dbReference type="EMBL" id="LVLJ01003272">
    <property type="protein sequence ID" value="OAE22116.1"/>
    <property type="molecule type" value="Genomic_DNA"/>
</dbReference>
<dbReference type="AlphaFoldDB" id="A0A176VQI7"/>
<comment type="caution">
    <text evidence="1">The sequence shown here is derived from an EMBL/GenBank/DDBJ whole genome shotgun (WGS) entry which is preliminary data.</text>
</comment>
<gene>
    <name evidence="1" type="ORF">AXG93_1175s1260</name>
</gene>
<keyword evidence="2" id="KW-1185">Reference proteome</keyword>
<protein>
    <submittedName>
        <fullName evidence="1">Uncharacterized protein</fullName>
    </submittedName>
</protein>
<evidence type="ECO:0000313" key="2">
    <source>
        <dbReference type="Proteomes" id="UP000077202"/>
    </source>
</evidence>